<organism evidence="1 2">
    <name type="scientific">Nocardia stercoris</name>
    <dbReference type="NCBI Taxonomy" id="2483361"/>
    <lineage>
        <taxon>Bacteria</taxon>
        <taxon>Bacillati</taxon>
        <taxon>Actinomycetota</taxon>
        <taxon>Actinomycetes</taxon>
        <taxon>Mycobacteriales</taxon>
        <taxon>Nocardiaceae</taxon>
        <taxon>Nocardia</taxon>
    </lineage>
</organism>
<gene>
    <name evidence="1" type="ORF">EBN03_03465</name>
</gene>
<reference evidence="1 2" key="1">
    <citation type="submission" date="2018-10" db="EMBL/GenBank/DDBJ databases">
        <title>Isolation from cow dung.</title>
        <authorList>
            <person name="Ling L."/>
        </authorList>
    </citation>
    <scope>NUCLEOTIDE SEQUENCE [LARGE SCALE GENOMIC DNA]</scope>
    <source>
        <strain evidence="1 2">NEAU-LL90</strain>
    </source>
</reference>
<dbReference type="Proteomes" id="UP000279275">
    <property type="component" value="Unassembled WGS sequence"/>
</dbReference>
<comment type="caution">
    <text evidence="1">The sequence shown here is derived from an EMBL/GenBank/DDBJ whole genome shotgun (WGS) entry which is preliminary data.</text>
</comment>
<evidence type="ECO:0000313" key="1">
    <source>
        <dbReference type="EMBL" id="RMI35350.1"/>
    </source>
</evidence>
<dbReference type="RefSeq" id="WP_122186324.1">
    <property type="nucleotide sequence ID" value="NZ_RFFH01000001.1"/>
</dbReference>
<accession>A0A3M2LEX3</accession>
<dbReference type="EMBL" id="RFFH01000001">
    <property type="protein sequence ID" value="RMI35350.1"/>
    <property type="molecule type" value="Genomic_DNA"/>
</dbReference>
<dbReference type="OrthoDB" id="9911997at2"/>
<keyword evidence="2" id="KW-1185">Reference proteome</keyword>
<name>A0A3M2LEX3_9NOCA</name>
<protein>
    <submittedName>
        <fullName evidence="1">Uncharacterized protein</fullName>
    </submittedName>
</protein>
<sequence length="82" mass="9426">MDEDELVERTLEWLNEHGYDIFVSDLLELLEMFRLGRYSDAELHARAAALAVKCELQSAIYALEEEADELIESAFDDPECES</sequence>
<evidence type="ECO:0000313" key="2">
    <source>
        <dbReference type="Proteomes" id="UP000279275"/>
    </source>
</evidence>
<proteinExistence type="predicted"/>
<dbReference type="AlphaFoldDB" id="A0A3M2LEX3"/>